<evidence type="ECO:0000313" key="9">
    <source>
        <dbReference type="Proteomes" id="UP001216150"/>
    </source>
</evidence>
<proteinExistence type="predicted"/>
<feature type="compositionally biased region" description="Low complexity" evidence="5">
    <location>
        <begin position="344"/>
        <end position="358"/>
    </location>
</feature>
<dbReference type="InterPro" id="IPR050956">
    <property type="entry name" value="2C_system_His_kinase"/>
</dbReference>
<dbReference type="SUPFAM" id="SSF55874">
    <property type="entry name" value="ATPase domain of HSP90 chaperone/DNA topoisomerase II/histidine kinase"/>
    <property type="match status" value="1"/>
</dbReference>
<dbReference type="GO" id="GO:0000155">
    <property type="term" value="F:phosphorelay sensor kinase activity"/>
    <property type="evidence" value="ECO:0007669"/>
    <property type="project" value="InterPro"/>
</dbReference>
<dbReference type="SMART" id="SM00448">
    <property type="entry name" value="REC"/>
    <property type="match status" value="1"/>
</dbReference>
<dbReference type="Gene3D" id="3.40.50.2300">
    <property type="match status" value="1"/>
</dbReference>
<feature type="domain" description="Histidine kinase" evidence="6">
    <location>
        <begin position="633"/>
        <end position="889"/>
    </location>
</feature>
<dbReference type="FunFam" id="3.30.450.40:FF:000083">
    <property type="entry name" value="Sensor histidine kinase/response regulator, putative (AFU_orthologue AFUA_4G00660)"/>
    <property type="match status" value="1"/>
</dbReference>
<keyword evidence="3" id="KW-0418">Kinase</keyword>
<gene>
    <name evidence="8" type="ORF">N7450_011142</name>
</gene>
<dbReference type="EMBL" id="JAQJAC010000010">
    <property type="protein sequence ID" value="KAJ5568656.1"/>
    <property type="molecule type" value="Genomic_DNA"/>
</dbReference>
<dbReference type="InterPro" id="IPR029016">
    <property type="entry name" value="GAF-like_dom_sf"/>
</dbReference>
<dbReference type="InterPro" id="IPR036097">
    <property type="entry name" value="HisK_dim/P_sf"/>
</dbReference>
<name>A0AAD6GKQ7_9EURO</name>
<evidence type="ECO:0000313" key="8">
    <source>
        <dbReference type="EMBL" id="KAJ5568656.1"/>
    </source>
</evidence>
<feature type="region of interest" description="Disordered" evidence="5">
    <location>
        <begin position="47"/>
        <end position="75"/>
    </location>
</feature>
<dbReference type="Proteomes" id="UP001216150">
    <property type="component" value="Unassembled WGS sequence"/>
</dbReference>
<dbReference type="Pfam" id="PF02518">
    <property type="entry name" value="HATPase_c"/>
    <property type="match status" value="1"/>
</dbReference>
<dbReference type="PROSITE" id="PS50109">
    <property type="entry name" value="HIS_KIN"/>
    <property type="match status" value="1"/>
</dbReference>
<dbReference type="SMART" id="SM00387">
    <property type="entry name" value="HATPase_c"/>
    <property type="match status" value="1"/>
</dbReference>
<dbReference type="PRINTS" id="PR00344">
    <property type="entry name" value="BCTRLSENSOR"/>
</dbReference>
<evidence type="ECO:0000256" key="5">
    <source>
        <dbReference type="SAM" id="MobiDB-lite"/>
    </source>
</evidence>
<feature type="modified residue" description="4-aspartylphosphate" evidence="4">
    <location>
        <position position="1152"/>
    </location>
</feature>
<dbReference type="InterPro" id="IPR036890">
    <property type="entry name" value="HATPase_C_sf"/>
</dbReference>
<feature type="domain" description="Response regulatory" evidence="7">
    <location>
        <begin position="1101"/>
        <end position="1219"/>
    </location>
</feature>
<dbReference type="Pfam" id="PF00072">
    <property type="entry name" value="Response_reg"/>
    <property type="match status" value="1"/>
</dbReference>
<dbReference type="InterPro" id="IPR011006">
    <property type="entry name" value="CheY-like_superfamily"/>
</dbReference>
<evidence type="ECO:0000256" key="4">
    <source>
        <dbReference type="PROSITE-ProRule" id="PRU00169"/>
    </source>
</evidence>
<evidence type="ECO:0000256" key="1">
    <source>
        <dbReference type="ARBA" id="ARBA00022553"/>
    </source>
</evidence>
<dbReference type="InterPro" id="IPR003594">
    <property type="entry name" value="HATPase_dom"/>
</dbReference>
<feature type="compositionally biased region" description="Polar residues" evidence="5">
    <location>
        <begin position="319"/>
        <end position="335"/>
    </location>
</feature>
<dbReference type="Gene3D" id="3.30.450.40">
    <property type="match status" value="1"/>
</dbReference>
<protein>
    <submittedName>
        <fullName evidence="8">Uncharacterized protein</fullName>
    </submittedName>
</protein>
<comment type="caution">
    <text evidence="8">The sequence shown here is derived from an EMBL/GenBank/DDBJ whole genome shotgun (WGS) entry which is preliminary data.</text>
</comment>
<feature type="compositionally biased region" description="Polar residues" evidence="5">
    <location>
        <begin position="59"/>
        <end position="75"/>
    </location>
</feature>
<sequence length="1219" mass="134896">MDLAGSLAYHPRLSNYERERLRELSSPSSLEEDPADQNRYYCCTNQQARSPSAPIVDETPSSIEAPTGDEQPTTGRLSKDITLTALAQLGVLRLGCNRSFVSLIDGDNQHIIAEATASISLRDVDKHLPNDGIYLGARVLDLVWGVCPHTIRLFTSENKIYDVDTQNVTANRTRYVIRDFTKEDCFKDRPYVVGWPHMRFYAEVPLTSPAGYVLGSYCVVDDKPRDDFSEEEIDILQEISDAIANHLENKRIAHYHSRFERLVTGLTDFSKDRPDLNFRDSADTPTASEVSTIHGSAICQGTTDINNSSDKPLTDEASRVNTAESVSLSAPQTEPKSPLFPKDLSSSTEPSSLYSNLSLGRPTPGEERPLDSIDEAFNLATKIVPRNQSAVSLSECVNTADRIRSIFSRASSLLRDAMNLDGVLFLDASRSRSSSLSYSGILVNSKARSSVPSRSDTWEPLPKTANQADDIAACLTPFSQQPRAECEVIGQALRRQSQDPATTKSEFILDEESLETLVKICPHGQVLDTCSEMDNSSICSHLQSGHKDTTSLNIAQILVPLFPQAKSIVWLPLRDHQKSRWMAGMISWSSDSHRGLGVEELHYFKVFADSIVSEVSRVNWISTEKSKFDLLSSLSHELRSPLHGILASAELLHETHITSRQQEMVKMIEQSGLNLLETTDHLLTYCKINNMNRAKSNSKDQQNPLLVLESDFDLGYLIEEVTNVLYTGRKAPSLANRPFASSPSVTPSDGTKSAVESPSVVVRVDQAQSWMIRSLPGAWRRIIMNILGNSLKWTPRGLIEISLSKLPNHEEFGGHLAHISVIDTGRGISPDFLKHDLFTPFTQEDRLFEGVGLGLSIVHQLVTSLNGHITVRSELGLGTQVDVFIPVSQLKDNSSVESPPDIPRYTQELQASLVAFNGLPDLKEIPTGMFTVEAKRKLSIQSTLVDVFMSIPGWTVCLAESIEKGQGDVAVLESSTIEAMTEPHSLASIASKQGFKFIIILESKPSILEKTLIPNCFWVSPPFGPNKIRNTIEKALKLCHSPTILEAASPIAETSFPIQAIPDTSQTPIASIRVAPEHEIPIRTSSPVTSSQDMSVHQKRHVLVVDDNDINLKIMATFMRKIGFTYETASNGLIALEKYKSCDRRFDYVLMDISMPIMDGLVSTSQIREFEKDNDWKPSSIMAVTGVASDAMHQQALAAGVDRYLIKPLSLRELKKIIV</sequence>
<dbReference type="Pfam" id="PF00512">
    <property type="entry name" value="HisKA"/>
    <property type="match status" value="1"/>
</dbReference>
<keyword evidence="1 4" id="KW-0597">Phosphoprotein</keyword>
<dbReference type="AlphaFoldDB" id="A0AAD6GKQ7"/>
<reference evidence="8 9" key="1">
    <citation type="journal article" date="2023" name="IMA Fungus">
        <title>Comparative genomic study of the Penicillium genus elucidates a diverse pangenome and 15 lateral gene transfer events.</title>
        <authorList>
            <person name="Petersen C."/>
            <person name="Sorensen T."/>
            <person name="Nielsen M.R."/>
            <person name="Sondergaard T.E."/>
            <person name="Sorensen J.L."/>
            <person name="Fitzpatrick D.A."/>
            <person name="Frisvad J.C."/>
            <person name="Nielsen K.L."/>
        </authorList>
    </citation>
    <scope>NUCLEOTIDE SEQUENCE [LARGE SCALE GENOMIC DNA]</scope>
    <source>
        <strain evidence="8 9">IBT 29057</strain>
    </source>
</reference>
<accession>A0AAD6GKQ7</accession>
<dbReference type="Pfam" id="PF01590">
    <property type="entry name" value="GAF"/>
    <property type="match status" value="1"/>
</dbReference>
<evidence type="ECO:0000256" key="3">
    <source>
        <dbReference type="ARBA" id="ARBA00022777"/>
    </source>
</evidence>
<feature type="compositionally biased region" description="Polar residues" evidence="5">
    <location>
        <begin position="300"/>
        <end position="311"/>
    </location>
</feature>
<dbReference type="SMART" id="SM00388">
    <property type="entry name" value="HisKA"/>
    <property type="match status" value="1"/>
</dbReference>
<dbReference type="PANTHER" id="PTHR43719">
    <property type="entry name" value="TWO-COMPONENT HISTIDINE KINASE"/>
    <property type="match status" value="1"/>
</dbReference>
<dbReference type="InterPro" id="IPR005467">
    <property type="entry name" value="His_kinase_dom"/>
</dbReference>
<dbReference type="CDD" id="cd17546">
    <property type="entry name" value="REC_hyHK_CKI1_RcsC-like"/>
    <property type="match status" value="1"/>
</dbReference>
<dbReference type="SUPFAM" id="SSF52172">
    <property type="entry name" value="CheY-like"/>
    <property type="match status" value="1"/>
</dbReference>
<dbReference type="CDD" id="cd00082">
    <property type="entry name" value="HisKA"/>
    <property type="match status" value="1"/>
</dbReference>
<organism evidence="8 9">
    <name type="scientific">Penicillium hetheringtonii</name>
    <dbReference type="NCBI Taxonomy" id="911720"/>
    <lineage>
        <taxon>Eukaryota</taxon>
        <taxon>Fungi</taxon>
        <taxon>Dikarya</taxon>
        <taxon>Ascomycota</taxon>
        <taxon>Pezizomycotina</taxon>
        <taxon>Eurotiomycetes</taxon>
        <taxon>Eurotiomycetidae</taxon>
        <taxon>Eurotiales</taxon>
        <taxon>Aspergillaceae</taxon>
        <taxon>Penicillium</taxon>
    </lineage>
</organism>
<evidence type="ECO:0000259" key="6">
    <source>
        <dbReference type="PROSITE" id="PS50109"/>
    </source>
</evidence>
<dbReference type="Gene3D" id="3.30.565.10">
    <property type="entry name" value="Histidine kinase-like ATPase, C-terminal domain"/>
    <property type="match status" value="1"/>
</dbReference>
<dbReference type="PANTHER" id="PTHR43719:SF11">
    <property type="entry name" value="HISTIDINE KINASE_RESPONSE REGULATOR, PUTATIVE-RELATED"/>
    <property type="match status" value="1"/>
</dbReference>
<dbReference type="InterPro" id="IPR003018">
    <property type="entry name" value="GAF"/>
</dbReference>
<dbReference type="Gene3D" id="1.10.287.130">
    <property type="match status" value="1"/>
</dbReference>
<dbReference type="PROSITE" id="PS50110">
    <property type="entry name" value="RESPONSE_REGULATORY"/>
    <property type="match status" value="1"/>
</dbReference>
<dbReference type="InterPro" id="IPR003661">
    <property type="entry name" value="HisK_dim/P_dom"/>
</dbReference>
<feature type="region of interest" description="Disordered" evidence="5">
    <location>
        <begin position="300"/>
        <end position="370"/>
    </location>
</feature>
<dbReference type="InterPro" id="IPR004358">
    <property type="entry name" value="Sig_transdc_His_kin-like_C"/>
</dbReference>
<dbReference type="SUPFAM" id="SSF55781">
    <property type="entry name" value="GAF domain-like"/>
    <property type="match status" value="1"/>
</dbReference>
<keyword evidence="9" id="KW-1185">Reference proteome</keyword>
<keyword evidence="2" id="KW-0808">Transferase</keyword>
<dbReference type="FunFam" id="3.30.565.10:FF:000201">
    <property type="entry name" value="Sensor histidine kinase/response regulator, putative (AFU_orthologue AFUA_4G01020)"/>
    <property type="match status" value="1"/>
</dbReference>
<dbReference type="InterPro" id="IPR001789">
    <property type="entry name" value="Sig_transdc_resp-reg_receiver"/>
</dbReference>
<dbReference type="SUPFAM" id="SSF47384">
    <property type="entry name" value="Homodimeric domain of signal transducing histidine kinase"/>
    <property type="match status" value="1"/>
</dbReference>
<evidence type="ECO:0000256" key="2">
    <source>
        <dbReference type="ARBA" id="ARBA00022679"/>
    </source>
</evidence>
<evidence type="ECO:0000259" key="7">
    <source>
        <dbReference type="PROSITE" id="PS50110"/>
    </source>
</evidence>